<evidence type="ECO:0000313" key="2">
    <source>
        <dbReference type="Proteomes" id="UP001139981"/>
    </source>
</evidence>
<proteinExistence type="predicted"/>
<comment type="caution">
    <text evidence="1">The sequence shown here is derived from an EMBL/GenBank/DDBJ whole genome shotgun (WGS) entry which is preliminary data.</text>
</comment>
<reference evidence="1" key="1">
    <citation type="submission" date="2022-07" db="EMBL/GenBank/DDBJ databases">
        <title>Phylogenomic reconstructions and comparative analyses of Kickxellomycotina fungi.</title>
        <authorList>
            <person name="Reynolds N.K."/>
            <person name="Stajich J.E."/>
            <person name="Barry K."/>
            <person name="Grigoriev I.V."/>
            <person name="Crous P."/>
            <person name="Smith M.E."/>
        </authorList>
    </citation>
    <scope>NUCLEOTIDE SEQUENCE</scope>
    <source>
        <strain evidence="1">CBS 190363</strain>
    </source>
</reference>
<dbReference type="Proteomes" id="UP001139981">
    <property type="component" value="Unassembled WGS sequence"/>
</dbReference>
<dbReference type="EMBL" id="JANBVB010001010">
    <property type="protein sequence ID" value="KAJ2891358.1"/>
    <property type="molecule type" value="Genomic_DNA"/>
</dbReference>
<evidence type="ECO:0000313" key="1">
    <source>
        <dbReference type="EMBL" id="KAJ2891358.1"/>
    </source>
</evidence>
<sequence>LAMSLRQTSRGRARISLCCVRAACRVPGSLASTRRMAECRVRSIGRTTISATTMLLVTVWRLSTSTSSVVALLPWPPGPTSLLTY</sequence>
<accession>A0ACC1M1S9</accession>
<feature type="non-terminal residue" evidence="1">
    <location>
        <position position="85"/>
    </location>
</feature>
<protein>
    <submittedName>
        <fullName evidence="1">Uncharacterized protein</fullName>
    </submittedName>
</protein>
<gene>
    <name evidence="1" type="ORF">IWW38_003652</name>
</gene>
<name>A0ACC1M1S9_9FUNG</name>
<feature type="non-terminal residue" evidence="1">
    <location>
        <position position="1"/>
    </location>
</feature>
<organism evidence="1 2">
    <name type="scientific">Coemansia aciculifera</name>
    <dbReference type="NCBI Taxonomy" id="417176"/>
    <lineage>
        <taxon>Eukaryota</taxon>
        <taxon>Fungi</taxon>
        <taxon>Fungi incertae sedis</taxon>
        <taxon>Zoopagomycota</taxon>
        <taxon>Kickxellomycotina</taxon>
        <taxon>Kickxellomycetes</taxon>
        <taxon>Kickxellales</taxon>
        <taxon>Kickxellaceae</taxon>
        <taxon>Coemansia</taxon>
    </lineage>
</organism>
<keyword evidence="2" id="KW-1185">Reference proteome</keyword>